<dbReference type="Gene3D" id="3.40.50.1820">
    <property type="entry name" value="alpha/beta hydrolase"/>
    <property type="match status" value="1"/>
</dbReference>
<evidence type="ECO:0000259" key="1">
    <source>
        <dbReference type="Pfam" id="PF12697"/>
    </source>
</evidence>
<name>A0AAI8TSP3_MYCME</name>
<dbReference type="EC" id="3.1.1.95" evidence="2"/>
<dbReference type="InterPro" id="IPR029058">
    <property type="entry name" value="AB_hydrolase_fold"/>
</dbReference>
<dbReference type="RefSeq" id="WP_286214683.1">
    <property type="nucleotide sequence ID" value="NZ_AP027452.1"/>
</dbReference>
<dbReference type="AlphaFoldDB" id="A0AAI8TSP3"/>
<dbReference type="GO" id="GO:0102530">
    <property type="term" value="F:aclacinomycin T methylesterase activity"/>
    <property type="evidence" value="ECO:0007669"/>
    <property type="project" value="UniProtKB-EC"/>
</dbReference>
<dbReference type="InterPro" id="IPR050471">
    <property type="entry name" value="AB_hydrolase"/>
</dbReference>
<accession>A0AAI8TSP3</accession>
<evidence type="ECO:0000313" key="2">
    <source>
        <dbReference type="EMBL" id="BDY28126.1"/>
    </source>
</evidence>
<keyword evidence="2" id="KW-0378">Hydrolase</keyword>
<dbReference type="SUPFAM" id="SSF53474">
    <property type="entry name" value="alpha/beta-Hydrolases"/>
    <property type="match status" value="1"/>
</dbReference>
<protein>
    <submittedName>
        <fullName evidence="2">Aclacinomycin methylesterase RdmC</fullName>
        <ecNumber evidence="2">3.1.1.95</ecNumber>
    </submittedName>
</protein>
<proteinExistence type="predicted"/>
<reference evidence="2" key="1">
    <citation type="submission" date="2023-03" db="EMBL/GenBank/DDBJ databases">
        <title>Draft genome sequence of a Mycolicibacterium mageritense strain H4_3_1 isolated from a hybrid biological-inorganic system reactor.</title>
        <authorList>
            <person name="Feng X."/>
            <person name="Kazama D."/>
            <person name="Sato K."/>
            <person name="Kobayashi H."/>
        </authorList>
    </citation>
    <scope>NUCLEOTIDE SEQUENCE</scope>
    <source>
        <strain evidence="2">H4_3_1</strain>
    </source>
</reference>
<gene>
    <name evidence="2" type="primary">rdmC_2</name>
    <name evidence="2" type="ORF">hbim_02056</name>
</gene>
<dbReference type="PANTHER" id="PTHR43433">
    <property type="entry name" value="HYDROLASE, ALPHA/BETA FOLD FAMILY PROTEIN"/>
    <property type="match status" value="1"/>
</dbReference>
<dbReference type="InterPro" id="IPR000073">
    <property type="entry name" value="AB_hydrolase_1"/>
</dbReference>
<dbReference type="PANTHER" id="PTHR43433:SF5">
    <property type="entry name" value="AB HYDROLASE-1 DOMAIN-CONTAINING PROTEIN"/>
    <property type="match status" value="1"/>
</dbReference>
<evidence type="ECO:0000313" key="3">
    <source>
        <dbReference type="Proteomes" id="UP001241092"/>
    </source>
</evidence>
<dbReference type="Pfam" id="PF12697">
    <property type="entry name" value="Abhydrolase_6"/>
    <property type="match status" value="1"/>
</dbReference>
<dbReference type="Proteomes" id="UP001241092">
    <property type="component" value="Chromosome"/>
</dbReference>
<dbReference type="PRINTS" id="PR00111">
    <property type="entry name" value="ABHYDROLASE"/>
</dbReference>
<dbReference type="GO" id="GO:0004806">
    <property type="term" value="F:triacylglycerol lipase activity"/>
    <property type="evidence" value="ECO:0007669"/>
    <property type="project" value="TreeGrafter"/>
</dbReference>
<organism evidence="2 3">
    <name type="scientific">Mycolicibacterium mageritense</name>
    <name type="common">Mycobacterium mageritense</name>
    <dbReference type="NCBI Taxonomy" id="53462"/>
    <lineage>
        <taxon>Bacteria</taxon>
        <taxon>Bacillati</taxon>
        <taxon>Actinomycetota</taxon>
        <taxon>Actinomycetes</taxon>
        <taxon>Mycobacteriales</taxon>
        <taxon>Mycobacteriaceae</taxon>
        <taxon>Mycolicibacterium</taxon>
    </lineage>
</organism>
<dbReference type="EMBL" id="AP027452">
    <property type="protein sequence ID" value="BDY28126.1"/>
    <property type="molecule type" value="Genomic_DNA"/>
</dbReference>
<feature type="domain" description="AB hydrolase-1" evidence="1">
    <location>
        <begin position="27"/>
        <end position="263"/>
    </location>
</feature>
<sequence length="272" mass="29230">MTPETLHTINGVRICAQTFGSPEDPAILLIHGASASMVWWEAELCRRIAAAGRYVIRYDQRDTGRSVTYPVGEPGYTSTDLTLDAIGLLDALRVQRAHVVGRSMSGAIALGAALDHADRVSTLTLVSTSTGDLPFGHVEAPSMPEMANDDEAVDYIVAAIRAYAGRSPHFDEAEVRALAAQDVARSVDLRAAMVNHFRMEFVAPQGGSYRDVRVPTLVVQGECDPVFGVPHGQALHEAIAGSQLVVLRGSGHDVLRPAWDQFVPALVRHTAS</sequence>
<dbReference type="GO" id="GO:0046503">
    <property type="term" value="P:glycerolipid catabolic process"/>
    <property type="evidence" value="ECO:0007669"/>
    <property type="project" value="TreeGrafter"/>
</dbReference>